<dbReference type="Gene3D" id="1.10.10.10">
    <property type="entry name" value="Winged helix-like DNA-binding domain superfamily/Winged helix DNA-binding domain"/>
    <property type="match status" value="1"/>
</dbReference>
<gene>
    <name evidence="5" type="ORF">OUY18_04670</name>
</gene>
<dbReference type="InterPro" id="IPR036390">
    <property type="entry name" value="WH_DNA-bd_sf"/>
</dbReference>
<protein>
    <submittedName>
        <fullName evidence="5">DeoR/GlpR family DNA-binding transcription regulator</fullName>
    </submittedName>
</protein>
<evidence type="ECO:0000313" key="6">
    <source>
        <dbReference type="Proteomes" id="UP001082703"/>
    </source>
</evidence>
<keyword evidence="3" id="KW-0804">Transcription</keyword>
<keyword evidence="1" id="KW-0805">Transcription regulation</keyword>
<dbReference type="RefSeq" id="WP_268057562.1">
    <property type="nucleotide sequence ID" value="NZ_JAPOHA010000003.1"/>
</dbReference>
<dbReference type="InterPro" id="IPR018356">
    <property type="entry name" value="Tscrpt_reg_HTH_DeoR_CS"/>
</dbReference>
<organism evidence="5 6">
    <name type="scientific">Caproiciproducens galactitolivorans</name>
    <dbReference type="NCBI Taxonomy" id="642589"/>
    <lineage>
        <taxon>Bacteria</taxon>
        <taxon>Bacillati</taxon>
        <taxon>Bacillota</taxon>
        <taxon>Clostridia</taxon>
        <taxon>Eubacteriales</taxon>
        <taxon>Acutalibacteraceae</taxon>
        <taxon>Caproiciproducens</taxon>
    </lineage>
</organism>
<keyword evidence="6" id="KW-1185">Reference proteome</keyword>
<dbReference type="PRINTS" id="PR00037">
    <property type="entry name" value="HTHLACR"/>
</dbReference>
<evidence type="ECO:0000256" key="2">
    <source>
        <dbReference type="ARBA" id="ARBA00023125"/>
    </source>
</evidence>
<name>A0ABT4BRU6_9FIRM</name>
<dbReference type="Gene3D" id="3.40.50.1360">
    <property type="match status" value="1"/>
</dbReference>
<dbReference type="PANTHER" id="PTHR30363">
    <property type="entry name" value="HTH-TYPE TRANSCRIPTIONAL REGULATOR SRLR-RELATED"/>
    <property type="match status" value="1"/>
</dbReference>
<dbReference type="GO" id="GO:0003677">
    <property type="term" value="F:DNA binding"/>
    <property type="evidence" value="ECO:0007669"/>
    <property type="project" value="UniProtKB-KW"/>
</dbReference>
<dbReference type="Proteomes" id="UP001082703">
    <property type="component" value="Unassembled WGS sequence"/>
</dbReference>
<dbReference type="InterPro" id="IPR050313">
    <property type="entry name" value="Carb_Metab_HTH_regulators"/>
</dbReference>
<dbReference type="SUPFAM" id="SSF100950">
    <property type="entry name" value="NagB/RpiA/CoA transferase-like"/>
    <property type="match status" value="1"/>
</dbReference>
<dbReference type="SMART" id="SM00420">
    <property type="entry name" value="HTH_DEOR"/>
    <property type="match status" value="1"/>
</dbReference>
<dbReference type="SMART" id="SM01134">
    <property type="entry name" value="DeoRC"/>
    <property type="match status" value="1"/>
</dbReference>
<dbReference type="Pfam" id="PF08220">
    <property type="entry name" value="HTH_DeoR"/>
    <property type="match status" value="1"/>
</dbReference>
<evidence type="ECO:0000259" key="4">
    <source>
        <dbReference type="PROSITE" id="PS51000"/>
    </source>
</evidence>
<proteinExistence type="predicted"/>
<evidence type="ECO:0000256" key="3">
    <source>
        <dbReference type="ARBA" id="ARBA00023163"/>
    </source>
</evidence>
<reference evidence="5 6" key="1">
    <citation type="submission" date="2022-11" db="EMBL/GenBank/DDBJ databases">
        <authorList>
            <person name="Caiyu Z."/>
        </authorList>
    </citation>
    <scope>NUCLEOTIDE SEQUENCE [LARGE SCALE GENOMIC DNA]</scope>
    <source>
        <strain evidence="5 6">YR-4</strain>
    </source>
</reference>
<dbReference type="Pfam" id="PF00455">
    <property type="entry name" value="DeoRC"/>
    <property type="match status" value="1"/>
</dbReference>
<evidence type="ECO:0000256" key="1">
    <source>
        <dbReference type="ARBA" id="ARBA00023015"/>
    </source>
</evidence>
<dbReference type="PROSITE" id="PS00894">
    <property type="entry name" value="HTH_DEOR_1"/>
    <property type="match status" value="1"/>
</dbReference>
<dbReference type="SUPFAM" id="SSF46785">
    <property type="entry name" value="Winged helix' DNA-binding domain"/>
    <property type="match status" value="1"/>
</dbReference>
<dbReference type="InterPro" id="IPR036388">
    <property type="entry name" value="WH-like_DNA-bd_sf"/>
</dbReference>
<sequence>MSNRSERLNKLIALLKENKTLTVRRLSEILGVSEMTIRRDLDTLKSDDIVDRSYGKATYHRNSVVENSFSNYELYSAKIQMNEEKDRIGKFAATLIEPGDVVIIDSGSTADKLARYMPEDMDITVLCYNYNVLSYLINKPLIKLIFPGGYFHPNGQLFESPQGIDLISEIRATKVFISATGVHEKLGITCANNYEVLTKRTALQSAQTKILITDSSKFGKVSPAYYAQLNEMDMIITDSGLPVEWRNVIEQSGIKLFIV</sequence>
<dbReference type="EMBL" id="JAPOHA010000003">
    <property type="protein sequence ID" value="MCY1713549.1"/>
    <property type="molecule type" value="Genomic_DNA"/>
</dbReference>
<comment type="caution">
    <text evidence="5">The sequence shown here is derived from an EMBL/GenBank/DDBJ whole genome shotgun (WGS) entry which is preliminary data.</text>
</comment>
<feature type="domain" description="HTH deoR-type" evidence="4">
    <location>
        <begin position="4"/>
        <end position="59"/>
    </location>
</feature>
<accession>A0ABT4BRU6</accession>
<dbReference type="InterPro" id="IPR037171">
    <property type="entry name" value="NagB/RpiA_transferase-like"/>
</dbReference>
<dbReference type="PANTHER" id="PTHR30363:SF8">
    <property type="entry name" value="DEOXYRIBOSE OPERON REPRESSOR"/>
    <property type="match status" value="1"/>
</dbReference>
<dbReference type="InterPro" id="IPR014036">
    <property type="entry name" value="DeoR-like_C"/>
</dbReference>
<evidence type="ECO:0000313" key="5">
    <source>
        <dbReference type="EMBL" id="MCY1713549.1"/>
    </source>
</evidence>
<dbReference type="PROSITE" id="PS51000">
    <property type="entry name" value="HTH_DEOR_2"/>
    <property type="match status" value="1"/>
</dbReference>
<keyword evidence="2 5" id="KW-0238">DNA-binding</keyword>
<dbReference type="InterPro" id="IPR001034">
    <property type="entry name" value="DeoR_HTH"/>
</dbReference>